<keyword evidence="3" id="KW-1185">Reference proteome</keyword>
<dbReference type="EMBL" id="KB008148">
    <property type="protein sequence ID" value="ELR11578.1"/>
    <property type="molecule type" value="Genomic_DNA"/>
</dbReference>
<gene>
    <name evidence="2" type="ORF">ACA1_258290</name>
</gene>
<dbReference type="VEuPathDB" id="AmoebaDB:ACA1_258290"/>
<dbReference type="GeneID" id="14912014"/>
<dbReference type="Proteomes" id="UP000011083">
    <property type="component" value="Unassembled WGS sequence"/>
</dbReference>
<organism evidence="2 3">
    <name type="scientific">Acanthamoeba castellanii (strain ATCC 30010 / Neff)</name>
    <dbReference type="NCBI Taxonomy" id="1257118"/>
    <lineage>
        <taxon>Eukaryota</taxon>
        <taxon>Amoebozoa</taxon>
        <taxon>Discosea</taxon>
        <taxon>Longamoebia</taxon>
        <taxon>Centramoebida</taxon>
        <taxon>Acanthamoebidae</taxon>
        <taxon>Acanthamoeba</taxon>
    </lineage>
</organism>
<proteinExistence type="predicted"/>
<name>L8GFV0_ACACF</name>
<sequence length="95" mass="11071">MSASQEDYRLQVEPTEGDDQPLIDKDPYLQEEPELGCFECKLCLTQHRTEEEYLQHRESERHQRNHHRKVDSEKMDMPVSANVMATLMKLGGALV</sequence>
<dbReference type="STRING" id="1257118.L8GFV0"/>
<accession>L8GFV0</accession>
<dbReference type="OrthoDB" id="10250970at2759"/>
<protein>
    <submittedName>
        <fullName evidence="2">Uncharacterized protein</fullName>
    </submittedName>
</protein>
<evidence type="ECO:0000313" key="3">
    <source>
        <dbReference type="Proteomes" id="UP000011083"/>
    </source>
</evidence>
<dbReference type="AlphaFoldDB" id="L8GFV0"/>
<feature type="region of interest" description="Disordered" evidence="1">
    <location>
        <begin position="1"/>
        <end position="25"/>
    </location>
</feature>
<evidence type="ECO:0000313" key="2">
    <source>
        <dbReference type="EMBL" id="ELR11578.1"/>
    </source>
</evidence>
<dbReference type="KEGG" id="acan:ACA1_258290"/>
<feature type="region of interest" description="Disordered" evidence="1">
    <location>
        <begin position="54"/>
        <end position="77"/>
    </location>
</feature>
<evidence type="ECO:0000256" key="1">
    <source>
        <dbReference type="SAM" id="MobiDB-lite"/>
    </source>
</evidence>
<feature type="compositionally biased region" description="Basic and acidic residues" evidence="1">
    <location>
        <begin position="1"/>
        <end position="10"/>
    </location>
</feature>
<reference evidence="2 3" key="1">
    <citation type="journal article" date="2013" name="Genome Biol.">
        <title>Genome of Acanthamoeba castellanii highlights extensive lateral gene transfer and early evolution of tyrosine kinase signaling.</title>
        <authorList>
            <person name="Clarke M."/>
            <person name="Lohan A.J."/>
            <person name="Liu B."/>
            <person name="Lagkouvardos I."/>
            <person name="Roy S."/>
            <person name="Zafar N."/>
            <person name="Bertelli C."/>
            <person name="Schilde C."/>
            <person name="Kianianmomeni A."/>
            <person name="Burglin T.R."/>
            <person name="Frech C."/>
            <person name="Turcotte B."/>
            <person name="Kopec K.O."/>
            <person name="Synnott J.M."/>
            <person name="Choo C."/>
            <person name="Paponov I."/>
            <person name="Finkler A."/>
            <person name="Soon Heng Tan C."/>
            <person name="Hutchins A.P."/>
            <person name="Weinmeier T."/>
            <person name="Rattei T."/>
            <person name="Chu J.S."/>
            <person name="Gimenez G."/>
            <person name="Irimia M."/>
            <person name="Rigden D.J."/>
            <person name="Fitzpatrick D.A."/>
            <person name="Lorenzo-Morales J."/>
            <person name="Bateman A."/>
            <person name="Chiu C.H."/>
            <person name="Tang P."/>
            <person name="Hegemann P."/>
            <person name="Fromm H."/>
            <person name="Raoult D."/>
            <person name="Greub G."/>
            <person name="Miranda-Saavedra D."/>
            <person name="Chen N."/>
            <person name="Nash P."/>
            <person name="Ginger M.L."/>
            <person name="Horn M."/>
            <person name="Schaap P."/>
            <person name="Caler L."/>
            <person name="Loftus B."/>
        </authorList>
    </citation>
    <scope>NUCLEOTIDE SEQUENCE [LARGE SCALE GENOMIC DNA]</scope>
    <source>
        <strain evidence="2 3">Neff</strain>
    </source>
</reference>
<dbReference type="RefSeq" id="XP_004333591.1">
    <property type="nucleotide sequence ID" value="XM_004333543.1"/>
</dbReference>